<feature type="compositionally biased region" description="Basic and acidic residues" evidence="2">
    <location>
        <begin position="129"/>
        <end position="145"/>
    </location>
</feature>
<feature type="coiled-coil region" evidence="1">
    <location>
        <begin position="49"/>
        <end position="76"/>
    </location>
</feature>
<evidence type="ECO:0000256" key="3">
    <source>
        <dbReference type="SAM" id="Phobius"/>
    </source>
</evidence>
<accession>A0A554LJ04</accession>
<reference evidence="4 5" key="1">
    <citation type="submission" date="2017-07" db="EMBL/GenBank/DDBJ databases">
        <title>Mechanisms for carbon and nitrogen cycling indicate functional differentiation within the Candidate Phyla Radiation.</title>
        <authorList>
            <person name="Danczak R.E."/>
            <person name="Johnston M.D."/>
            <person name="Kenah C."/>
            <person name="Slattery M."/>
            <person name="Wrighton K.C."/>
            <person name="Wilkins M.J."/>
        </authorList>
    </citation>
    <scope>NUCLEOTIDE SEQUENCE [LARGE SCALE GENOMIC DNA]</scope>
    <source>
        <strain evidence="4">Licking1014_7</strain>
    </source>
</reference>
<evidence type="ECO:0000313" key="4">
    <source>
        <dbReference type="EMBL" id="TSC92818.1"/>
    </source>
</evidence>
<protein>
    <recommendedName>
        <fullName evidence="6">Baseplate protein J-like domain-containing protein</fullName>
    </recommendedName>
</protein>
<feature type="region of interest" description="Disordered" evidence="2">
    <location>
        <begin position="116"/>
        <end position="180"/>
    </location>
</feature>
<proteinExistence type="predicted"/>
<organism evidence="4 5">
    <name type="scientific">Candidatus Berkelbacteria bacterium Licking1014_7</name>
    <dbReference type="NCBI Taxonomy" id="2017147"/>
    <lineage>
        <taxon>Bacteria</taxon>
        <taxon>Candidatus Berkelbacteria</taxon>
    </lineage>
</organism>
<comment type="caution">
    <text evidence="4">The sequence shown here is derived from an EMBL/GenBank/DDBJ whole genome shotgun (WGS) entry which is preliminary data.</text>
</comment>
<sequence length="613" mass="69101">MSNKKPPQLDNERYHIFVEADEEIPSIVSRIQKTKHKIIGLVVTRGSGLLQSMVNLKLLKREAERLEKELVLITIDNVAVNLANQLDIKVYENIKTTEPLSEPQREAPQMREKIKIDKTSPDPLISIHHFQDSGEKEVEKKEQKDIQNLPEGTDDVSPVNSDKPELRQDQPQSHPNDMPLTVSGFHDKKDIDSAASADVRQFPSERTFTDYANKITNPDRQRISLKPKLRINKKIIIFSAIAICIFAAGFYFFAPAAVITFTVKGEDFTDNFRVEANISQKTISLEERKIPAHLIQEEKEEKKNFPATGKKNMGEKSRGTVTFYNSWSTDVQTLPAGAKISNGDKEFTLSGETKIAGATLSLSEGSIKTNPGVSDGVVEAAIAGENYNLEPTKFIIVGFNSEKQSKFYAESQRKFTGGSTREVKVVSAEDIEKAVQQLRGQLEESLLNQLIEKNPSKTILKDATDFDVLNRQVSVNENDEVEKFDLTLKIRSRNIGFEKETFQKSFMDILKFELPKDKDLHLTGGEEIATEVKEKDIEKGRLVIEGSIKAKIAPRLDEMKLKKLIYGQKVGAAKETLSQQPDIEQVDISVSPEWLSSRIPYFNFAIKTKIEYQ</sequence>
<dbReference type="EMBL" id="VMGK01000013">
    <property type="protein sequence ID" value="TSC92818.1"/>
    <property type="molecule type" value="Genomic_DNA"/>
</dbReference>
<evidence type="ECO:0000256" key="2">
    <source>
        <dbReference type="SAM" id="MobiDB-lite"/>
    </source>
</evidence>
<evidence type="ECO:0000256" key="1">
    <source>
        <dbReference type="SAM" id="Coils"/>
    </source>
</evidence>
<dbReference type="Proteomes" id="UP000315689">
    <property type="component" value="Unassembled WGS sequence"/>
</dbReference>
<keyword evidence="3" id="KW-0472">Membrane</keyword>
<name>A0A554LJ04_9BACT</name>
<gene>
    <name evidence="4" type="ORF">CEN89_448</name>
</gene>
<evidence type="ECO:0008006" key="6">
    <source>
        <dbReference type="Google" id="ProtNLM"/>
    </source>
</evidence>
<keyword evidence="1" id="KW-0175">Coiled coil</keyword>
<keyword evidence="3" id="KW-0812">Transmembrane</keyword>
<feature type="transmembrane region" description="Helical" evidence="3">
    <location>
        <begin position="235"/>
        <end position="254"/>
    </location>
</feature>
<dbReference type="AlphaFoldDB" id="A0A554LJ04"/>
<keyword evidence="3" id="KW-1133">Transmembrane helix</keyword>
<evidence type="ECO:0000313" key="5">
    <source>
        <dbReference type="Proteomes" id="UP000315689"/>
    </source>
</evidence>